<organism evidence="2 3">
    <name type="scientific">Crucibulum laeve</name>
    <dbReference type="NCBI Taxonomy" id="68775"/>
    <lineage>
        <taxon>Eukaryota</taxon>
        <taxon>Fungi</taxon>
        <taxon>Dikarya</taxon>
        <taxon>Basidiomycota</taxon>
        <taxon>Agaricomycotina</taxon>
        <taxon>Agaricomycetes</taxon>
        <taxon>Agaricomycetidae</taxon>
        <taxon>Agaricales</taxon>
        <taxon>Agaricineae</taxon>
        <taxon>Nidulariaceae</taxon>
        <taxon>Crucibulum</taxon>
    </lineage>
</organism>
<proteinExistence type="predicted"/>
<reference evidence="2 3" key="1">
    <citation type="journal article" date="2019" name="Nat. Ecol. Evol.">
        <title>Megaphylogeny resolves global patterns of mushroom evolution.</title>
        <authorList>
            <person name="Varga T."/>
            <person name="Krizsan K."/>
            <person name="Foldi C."/>
            <person name="Dima B."/>
            <person name="Sanchez-Garcia M."/>
            <person name="Sanchez-Ramirez S."/>
            <person name="Szollosi G.J."/>
            <person name="Szarkandi J.G."/>
            <person name="Papp V."/>
            <person name="Albert L."/>
            <person name="Andreopoulos W."/>
            <person name="Angelini C."/>
            <person name="Antonin V."/>
            <person name="Barry K.W."/>
            <person name="Bougher N.L."/>
            <person name="Buchanan P."/>
            <person name="Buyck B."/>
            <person name="Bense V."/>
            <person name="Catcheside P."/>
            <person name="Chovatia M."/>
            <person name="Cooper J."/>
            <person name="Damon W."/>
            <person name="Desjardin D."/>
            <person name="Finy P."/>
            <person name="Geml J."/>
            <person name="Haridas S."/>
            <person name="Hughes K."/>
            <person name="Justo A."/>
            <person name="Karasinski D."/>
            <person name="Kautmanova I."/>
            <person name="Kiss B."/>
            <person name="Kocsube S."/>
            <person name="Kotiranta H."/>
            <person name="LaButti K.M."/>
            <person name="Lechner B.E."/>
            <person name="Liimatainen K."/>
            <person name="Lipzen A."/>
            <person name="Lukacs Z."/>
            <person name="Mihaltcheva S."/>
            <person name="Morgado L.N."/>
            <person name="Niskanen T."/>
            <person name="Noordeloos M.E."/>
            <person name="Ohm R.A."/>
            <person name="Ortiz-Santana B."/>
            <person name="Ovrebo C."/>
            <person name="Racz N."/>
            <person name="Riley R."/>
            <person name="Savchenko A."/>
            <person name="Shiryaev A."/>
            <person name="Soop K."/>
            <person name="Spirin V."/>
            <person name="Szebenyi C."/>
            <person name="Tomsovsky M."/>
            <person name="Tulloss R.E."/>
            <person name="Uehling J."/>
            <person name="Grigoriev I.V."/>
            <person name="Vagvolgyi C."/>
            <person name="Papp T."/>
            <person name="Martin F.M."/>
            <person name="Miettinen O."/>
            <person name="Hibbett D.S."/>
            <person name="Nagy L.G."/>
        </authorList>
    </citation>
    <scope>NUCLEOTIDE SEQUENCE [LARGE SCALE GENOMIC DNA]</scope>
    <source>
        <strain evidence="2 3">CBS 166.37</strain>
    </source>
</reference>
<feature type="compositionally biased region" description="Low complexity" evidence="1">
    <location>
        <begin position="46"/>
        <end position="62"/>
    </location>
</feature>
<dbReference type="Proteomes" id="UP000308652">
    <property type="component" value="Unassembled WGS sequence"/>
</dbReference>
<keyword evidence="3" id="KW-1185">Reference proteome</keyword>
<feature type="region of interest" description="Disordered" evidence="1">
    <location>
        <begin position="23"/>
        <end position="62"/>
    </location>
</feature>
<gene>
    <name evidence="2" type="ORF">BDQ12DRAFT_735001</name>
</gene>
<accession>A0A5C3M1C5</accession>
<feature type="region of interest" description="Disordered" evidence="1">
    <location>
        <begin position="87"/>
        <end position="106"/>
    </location>
</feature>
<evidence type="ECO:0000313" key="2">
    <source>
        <dbReference type="EMBL" id="TFK39194.1"/>
    </source>
</evidence>
<name>A0A5C3M1C5_9AGAR</name>
<dbReference type="EMBL" id="ML213600">
    <property type="protein sequence ID" value="TFK39194.1"/>
    <property type="molecule type" value="Genomic_DNA"/>
</dbReference>
<feature type="compositionally biased region" description="Polar residues" evidence="1">
    <location>
        <begin position="23"/>
        <end position="42"/>
    </location>
</feature>
<evidence type="ECO:0000313" key="3">
    <source>
        <dbReference type="Proteomes" id="UP000308652"/>
    </source>
</evidence>
<protein>
    <submittedName>
        <fullName evidence="2">Uncharacterized protein</fullName>
    </submittedName>
</protein>
<dbReference type="AlphaFoldDB" id="A0A5C3M1C5"/>
<sequence length="241" mass="27859">MTLPPRKPVRRGGIYYGTYAKNSNNKTYDYSENSHNTTTSIDKSTHTNTTHNNGTMNTTNNPVTNHYSKVDELARAHQKEYQSAREKEVQSKNPFLQNQPETPISNPFYPQSTRPMTWRDFKQPLPSPQPSRQWYMEPVTESPEPYYQSVTQLQSHVPLPPSSDYEPDIFRYHPDYNMSEETLSYPTLKDYPAGISARSPSYRGSKPFIQYTRYDVNQDRYVPETPKTGSAFLSPLILPQC</sequence>
<evidence type="ECO:0000256" key="1">
    <source>
        <dbReference type="SAM" id="MobiDB-lite"/>
    </source>
</evidence>
<feature type="compositionally biased region" description="Polar residues" evidence="1">
    <location>
        <begin position="91"/>
        <end position="106"/>
    </location>
</feature>